<keyword evidence="4 6" id="KW-1133">Transmembrane helix</keyword>
<keyword evidence="5 6" id="KW-0472">Membrane</keyword>
<feature type="transmembrane region" description="Helical" evidence="6">
    <location>
        <begin position="215"/>
        <end position="238"/>
    </location>
</feature>
<sequence length="325" mass="33638" precursor="true">MALNMPAARAFPLRFLGGQGALIALVLLVGFAALRYDGFLSAYNISSFFRYNAMFMLIAIGMTFVIVTGGIDLSVGSVAAMASVMAALASPFGPLAGLLAGVVAGALVGLLNGIVITRLRVEPFIATLGTFLGARGVAQLASNQSAVSVDANGTFVRIGQGDWWGVPIPVVLTLAVFLVGFVLLRSTRFGRSALSIGDNEDAARLMGFNVGRVKLLVYVISGTLAGLAGVILASQFGAGQPTEGVGWELTAIAGVVVGGTLLTGGRGSLFNTVVGVTLLGLIFNVLNFENGKGIISIDVFWQNVIRGVFLLVVVVVQSSASRRRV</sequence>
<accession>E8U482</accession>
<gene>
    <name evidence="7" type="ordered locus">Deima_0256</name>
</gene>
<feature type="transmembrane region" description="Helical" evidence="6">
    <location>
        <begin position="123"/>
        <end position="143"/>
    </location>
</feature>
<dbReference type="GO" id="GO:0005886">
    <property type="term" value="C:plasma membrane"/>
    <property type="evidence" value="ECO:0007669"/>
    <property type="project" value="UniProtKB-SubCell"/>
</dbReference>
<reference evidence="7 8" key="1">
    <citation type="journal article" date="2011" name="Stand. Genomic Sci.">
        <title>Complete genome sequence of Deinococcus maricopensis type strain (LB-34).</title>
        <authorList>
            <person name="Pukall R."/>
            <person name="Zeytun A."/>
            <person name="Lucas S."/>
            <person name="Lapidus A."/>
            <person name="Hammon N."/>
            <person name="Deshpande S."/>
            <person name="Nolan M."/>
            <person name="Cheng J.F."/>
            <person name="Pitluck S."/>
            <person name="Liolios K."/>
            <person name="Pagani I."/>
            <person name="Mikhailova N."/>
            <person name="Ivanova N."/>
            <person name="Mavromatis K."/>
            <person name="Pati A."/>
            <person name="Tapia R."/>
            <person name="Han C."/>
            <person name="Goodwin L."/>
            <person name="Chen A."/>
            <person name="Palaniappan K."/>
            <person name="Land M."/>
            <person name="Hauser L."/>
            <person name="Chang Y.J."/>
            <person name="Jeffries C.D."/>
            <person name="Brambilla E.M."/>
            <person name="Rohde M."/>
            <person name="Goker M."/>
            <person name="Detter J.C."/>
            <person name="Woyke T."/>
            <person name="Bristow J."/>
            <person name="Eisen J.A."/>
            <person name="Markowitz V."/>
            <person name="Hugenholtz P."/>
            <person name="Kyrpides N.C."/>
            <person name="Klenk H.P."/>
        </authorList>
    </citation>
    <scope>NUCLEOTIDE SEQUENCE [LARGE SCALE GENOMIC DNA]</scope>
    <source>
        <strain evidence="8">DSM 21211 / LMG 22137 / NRRL B-23946 / LB-34</strain>
    </source>
</reference>
<dbReference type="GO" id="GO:0022857">
    <property type="term" value="F:transmembrane transporter activity"/>
    <property type="evidence" value="ECO:0007669"/>
    <property type="project" value="InterPro"/>
</dbReference>
<keyword evidence="3 6" id="KW-0812">Transmembrane</keyword>
<keyword evidence="8" id="KW-1185">Reference proteome</keyword>
<keyword evidence="2" id="KW-1003">Cell membrane</keyword>
<dbReference type="Proteomes" id="UP000008635">
    <property type="component" value="Chromosome"/>
</dbReference>
<feature type="transmembrane region" description="Helical" evidence="6">
    <location>
        <begin position="244"/>
        <end position="262"/>
    </location>
</feature>
<dbReference type="CDD" id="cd06579">
    <property type="entry name" value="TM_PBP1_transp_AraH_like"/>
    <property type="match status" value="1"/>
</dbReference>
<evidence type="ECO:0000256" key="2">
    <source>
        <dbReference type="ARBA" id="ARBA00022475"/>
    </source>
</evidence>
<evidence type="ECO:0000256" key="5">
    <source>
        <dbReference type="ARBA" id="ARBA00023136"/>
    </source>
</evidence>
<feature type="transmembrane region" description="Helical" evidence="6">
    <location>
        <begin position="91"/>
        <end position="111"/>
    </location>
</feature>
<dbReference type="PANTHER" id="PTHR32196">
    <property type="entry name" value="ABC TRANSPORTER PERMEASE PROTEIN YPHD-RELATED-RELATED"/>
    <property type="match status" value="1"/>
</dbReference>
<comment type="subcellular location">
    <subcellularLocation>
        <location evidence="1">Cell membrane</location>
        <topology evidence="1">Multi-pass membrane protein</topology>
    </subcellularLocation>
</comment>
<evidence type="ECO:0000256" key="3">
    <source>
        <dbReference type="ARBA" id="ARBA00022692"/>
    </source>
</evidence>
<organism evidence="7 8">
    <name type="scientific">Deinococcus maricopensis (strain DSM 21211 / LMG 22137 / NRRL B-23946 / LB-34)</name>
    <dbReference type="NCBI Taxonomy" id="709986"/>
    <lineage>
        <taxon>Bacteria</taxon>
        <taxon>Thermotogati</taxon>
        <taxon>Deinococcota</taxon>
        <taxon>Deinococci</taxon>
        <taxon>Deinococcales</taxon>
        <taxon>Deinococcaceae</taxon>
        <taxon>Deinococcus</taxon>
    </lineage>
</organism>
<dbReference type="AlphaFoldDB" id="E8U482"/>
<name>E8U482_DEIML</name>
<dbReference type="HOGENOM" id="CLU_028880_3_3_0"/>
<feature type="transmembrane region" description="Helical" evidence="6">
    <location>
        <begin position="163"/>
        <end position="184"/>
    </location>
</feature>
<dbReference type="PANTHER" id="PTHR32196:SF63">
    <property type="entry name" value="INNER MEMBRANE ABC TRANSPORTER PERMEASE PROTEIN YJFF"/>
    <property type="match status" value="1"/>
</dbReference>
<evidence type="ECO:0000313" key="7">
    <source>
        <dbReference type="EMBL" id="ADV65919.1"/>
    </source>
</evidence>
<evidence type="ECO:0000256" key="4">
    <source>
        <dbReference type="ARBA" id="ARBA00022989"/>
    </source>
</evidence>
<protein>
    <submittedName>
        <fullName evidence="7">ABC-type transporter, integral membrane subunit</fullName>
    </submittedName>
</protein>
<dbReference type="RefSeq" id="WP_013555424.1">
    <property type="nucleotide sequence ID" value="NC_014958.1"/>
</dbReference>
<feature type="transmembrane region" description="Helical" evidence="6">
    <location>
        <begin position="300"/>
        <end position="320"/>
    </location>
</feature>
<evidence type="ECO:0000256" key="6">
    <source>
        <dbReference type="SAM" id="Phobius"/>
    </source>
</evidence>
<feature type="transmembrane region" description="Helical" evidence="6">
    <location>
        <begin position="269"/>
        <end position="288"/>
    </location>
</feature>
<dbReference type="EMBL" id="CP002454">
    <property type="protein sequence ID" value="ADV65919.1"/>
    <property type="molecule type" value="Genomic_DNA"/>
</dbReference>
<dbReference type="STRING" id="709986.Deima_0256"/>
<dbReference type="KEGG" id="dmr:Deima_0256"/>
<proteinExistence type="predicted"/>
<dbReference type="Pfam" id="PF02653">
    <property type="entry name" value="BPD_transp_2"/>
    <property type="match status" value="1"/>
</dbReference>
<dbReference type="InterPro" id="IPR001851">
    <property type="entry name" value="ABC_transp_permease"/>
</dbReference>
<reference evidence="8" key="2">
    <citation type="submission" date="2011-01" db="EMBL/GenBank/DDBJ databases">
        <title>The complete genome of Deinococcus maricopensis DSM 21211.</title>
        <authorList>
            <consortium name="US DOE Joint Genome Institute (JGI-PGF)"/>
            <person name="Lucas S."/>
            <person name="Copeland A."/>
            <person name="Lapidus A."/>
            <person name="Goodwin L."/>
            <person name="Pitluck S."/>
            <person name="Kyrpides N."/>
            <person name="Mavromatis K."/>
            <person name="Pagani I."/>
            <person name="Ivanova N."/>
            <person name="Ovchinnikova G."/>
            <person name="Zeytun A."/>
            <person name="Detter J.C."/>
            <person name="Han C."/>
            <person name="Land M."/>
            <person name="Hauser L."/>
            <person name="Markowitz V."/>
            <person name="Cheng J.-F."/>
            <person name="Hugenholtz P."/>
            <person name="Woyke T."/>
            <person name="Wu D."/>
            <person name="Pukall R."/>
            <person name="Gehrich-Schroeter G."/>
            <person name="Brambilla E."/>
            <person name="Klenk H.-P."/>
            <person name="Eisen J.A."/>
        </authorList>
    </citation>
    <scope>NUCLEOTIDE SEQUENCE [LARGE SCALE GENOMIC DNA]</scope>
    <source>
        <strain evidence="8">DSM 21211 / LMG 22137 / NRRL B-23946 / LB-34</strain>
    </source>
</reference>
<evidence type="ECO:0000313" key="8">
    <source>
        <dbReference type="Proteomes" id="UP000008635"/>
    </source>
</evidence>
<feature type="transmembrane region" description="Helical" evidence="6">
    <location>
        <begin position="48"/>
        <end position="71"/>
    </location>
</feature>
<evidence type="ECO:0000256" key="1">
    <source>
        <dbReference type="ARBA" id="ARBA00004651"/>
    </source>
</evidence>
<feature type="transmembrane region" description="Helical" evidence="6">
    <location>
        <begin position="15"/>
        <end position="36"/>
    </location>
</feature>
<dbReference type="eggNOG" id="COG1172">
    <property type="taxonomic scope" value="Bacteria"/>
</dbReference>